<dbReference type="AlphaFoldDB" id="A0A554LN22"/>
<dbReference type="Proteomes" id="UP000316495">
    <property type="component" value="Unassembled WGS sequence"/>
</dbReference>
<proteinExistence type="predicted"/>
<name>A0A554LN22_9BACT</name>
<dbReference type="Pfam" id="PF12686">
    <property type="entry name" value="DUF3800"/>
    <property type="match status" value="1"/>
</dbReference>
<evidence type="ECO:0008006" key="3">
    <source>
        <dbReference type="Google" id="ProtNLM"/>
    </source>
</evidence>
<sequence length="180" mass="21232">MLIFIDESGIHKKIDHSTFAISYIKFEDYSEIEKNVIKIESNLKIEYFHWSDTVWKVKEKFMDEMFKLDFQAKIAVVKNPINPSKELEKVLLHTIVENNIRTIFIDGKKPKWFESKIKKVLRDKGVSVRKLKTVKSKQCAGARIADMVAGLARTYYDKKNLDKIEKYYKKLKKKLIVVIE</sequence>
<comment type="caution">
    <text evidence="1">The sequence shown here is derived from an EMBL/GenBank/DDBJ whole genome shotgun (WGS) entry which is preliminary data.</text>
</comment>
<gene>
    <name evidence="1" type="ORF">Athens101428_338</name>
</gene>
<reference evidence="1 2" key="1">
    <citation type="submission" date="2017-07" db="EMBL/GenBank/DDBJ databases">
        <title>Mechanisms for carbon and nitrogen cycling indicate functional differentiation within the Candidate Phyla Radiation.</title>
        <authorList>
            <person name="Danczak R.E."/>
            <person name="Johnston M.D."/>
            <person name="Kenah C."/>
            <person name="Slattery M."/>
            <person name="Wrighton K.C."/>
            <person name="Wilkins M.J."/>
        </authorList>
    </citation>
    <scope>NUCLEOTIDE SEQUENCE [LARGE SCALE GENOMIC DNA]</scope>
    <source>
        <strain evidence="1">Athens1014_28</strain>
    </source>
</reference>
<dbReference type="EMBL" id="VMGN01000016">
    <property type="protein sequence ID" value="TSC94295.1"/>
    <property type="molecule type" value="Genomic_DNA"/>
</dbReference>
<dbReference type="InterPro" id="IPR024524">
    <property type="entry name" value="DUF3800"/>
</dbReference>
<organism evidence="1 2">
    <name type="scientific">Candidatus Berkelbacteria bacterium Athens1014_28</name>
    <dbReference type="NCBI Taxonomy" id="2017145"/>
    <lineage>
        <taxon>Bacteria</taxon>
        <taxon>Candidatus Berkelbacteria</taxon>
    </lineage>
</organism>
<accession>A0A554LN22</accession>
<evidence type="ECO:0000313" key="1">
    <source>
        <dbReference type="EMBL" id="TSC94295.1"/>
    </source>
</evidence>
<protein>
    <recommendedName>
        <fullName evidence="3">DUF3800 domain-containing protein</fullName>
    </recommendedName>
</protein>
<evidence type="ECO:0000313" key="2">
    <source>
        <dbReference type="Proteomes" id="UP000316495"/>
    </source>
</evidence>